<sequence length="165" mass="18629">MGRSVDRIDPLTGAPIPFHRNEKRRVEKKGEIKKDFRSFVQSADEAEVALDLPDIPDGADLEGILDEIHEAGERLSEDPGMKNVLAYKRIVKAFLRYVVKNTRQIEHQEGARLSIFKAPKRYTLISVVDKKLEQLAAGILQNQSDKLEILKKVEEIQGLLVDLTG</sequence>
<dbReference type="Proteomes" id="UP000192343">
    <property type="component" value="Unassembled WGS sequence"/>
</dbReference>
<name>A0A1Y1S403_9SPIO</name>
<dbReference type="Pfam" id="PF03885">
    <property type="entry name" value="DUF327"/>
    <property type="match status" value="1"/>
</dbReference>
<protein>
    <recommendedName>
        <fullName evidence="4">DUF327 domain-containing protein</fullName>
    </recommendedName>
</protein>
<dbReference type="AlphaFoldDB" id="A0A1Y1S403"/>
<organism evidence="2 3">
    <name type="scientific">Marispirochaeta aestuarii</name>
    <dbReference type="NCBI Taxonomy" id="1963862"/>
    <lineage>
        <taxon>Bacteria</taxon>
        <taxon>Pseudomonadati</taxon>
        <taxon>Spirochaetota</taxon>
        <taxon>Spirochaetia</taxon>
        <taxon>Spirochaetales</taxon>
        <taxon>Spirochaetaceae</taxon>
        <taxon>Marispirochaeta</taxon>
    </lineage>
</organism>
<gene>
    <name evidence="2" type="ORF">B4O97_00470</name>
</gene>
<dbReference type="SUPFAM" id="SSF158397">
    <property type="entry name" value="TM1646-like"/>
    <property type="match status" value="1"/>
</dbReference>
<reference evidence="2 3" key="1">
    <citation type="submission" date="2017-03" db="EMBL/GenBank/DDBJ databases">
        <title>Draft Genome sequence of Marispirochaeta sp. strain JC444.</title>
        <authorList>
            <person name="Shivani Y."/>
            <person name="Subhash Y."/>
            <person name="Sasikala C."/>
            <person name="Ramana C."/>
        </authorList>
    </citation>
    <scope>NUCLEOTIDE SEQUENCE [LARGE SCALE GENOMIC DNA]</scope>
    <source>
        <strain evidence="2 3">JC444</strain>
    </source>
</reference>
<dbReference type="EMBL" id="MWQY01000001">
    <property type="protein sequence ID" value="ORC38264.1"/>
    <property type="molecule type" value="Genomic_DNA"/>
</dbReference>
<accession>A0A1Y1S403</accession>
<evidence type="ECO:0008006" key="4">
    <source>
        <dbReference type="Google" id="ProtNLM"/>
    </source>
</evidence>
<proteinExistence type="predicted"/>
<dbReference type="InterPro" id="IPR005585">
    <property type="entry name" value="DUF327"/>
</dbReference>
<dbReference type="InterPro" id="IPR024042">
    <property type="entry name" value="TM1646-like_dom_sf"/>
</dbReference>
<comment type="caution">
    <text evidence="2">The sequence shown here is derived from an EMBL/GenBank/DDBJ whole genome shotgun (WGS) entry which is preliminary data.</text>
</comment>
<feature type="region of interest" description="Disordered" evidence="1">
    <location>
        <begin position="1"/>
        <end position="27"/>
    </location>
</feature>
<keyword evidence="3" id="KW-1185">Reference proteome</keyword>
<evidence type="ECO:0000313" key="2">
    <source>
        <dbReference type="EMBL" id="ORC38264.1"/>
    </source>
</evidence>
<dbReference type="Gene3D" id="1.20.120.490">
    <property type="entry name" value="Hypothetical protein TM1646-like domain"/>
    <property type="match status" value="1"/>
</dbReference>
<evidence type="ECO:0000256" key="1">
    <source>
        <dbReference type="SAM" id="MobiDB-lite"/>
    </source>
</evidence>
<dbReference type="STRING" id="1963862.B4O97_00470"/>
<evidence type="ECO:0000313" key="3">
    <source>
        <dbReference type="Proteomes" id="UP000192343"/>
    </source>
</evidence>